<dbReference type="AlphaFoldDB" id="A0A0F9SWW2"/>
<dbReference type="EMBL" id="LAZR01000344">
    <property type="protein sequence ID" value="KKN73385.1"/>
    <property type="molecule type" value="Genomic_DNA"/>
</dbReference>
<reference evidence="1" key="1">
    <citation type="journal article" date="2015" name="Nature">
        <title>Complex archaea that bridge the gap between prokaryotes and eukaryotes.</title>
        <authorList>
            <person name="Spang A."/>
            <person name="Saw J.H."/>
            <person name="Jorgensen S.L."/>
            <person name="Zaremba-Niedzwiedzka K."/>
            <person name="Martijn J."/>
            <person name="Lind A.E."/>
            <person name="van Eijk R."/>
            <person name="Schleper C."/>
            <person name="Guy L."/>
            <person name="Ettema T.J."/>
        </authorList>
    </citation>
    <scope>NUCLEOTIDE SEQUENCE</scope>
</reference>
<proteinExistence type="predicted"/>
<comment type="caution">
    <text evidence="1">The sequence shown here is derived from an EMBL/GenBank/DDBJ whole genome shotgun (WGS) entry which is preliminary data.</text>
</comment>
<name>A0A0F9SWW2_9ZZZZ</name>
<sequence length="117" mass="13105">MNEHEIAELAVGDENRCVYTVHANGDWGDYRCEIVVEHSGPHAIGLRHHAVPLVNTLETKLEHFERFKLFLKTLGGIDVDFAWGETAAQDDLTSLPTQQKHHSCGLDGCLFLPKGER</sequence>
<protein>
    <submittedName>
        <fullName evidence="1">Uncharacterized protein</fullName>
    </submittedName>
</protein>
<gene>
    <name evidence="1" type="ORF">LCGC14_0400880</name>
</gene>
<accession>A0A0F9SWW2</accession>
<evidence type="ECO:0000313" key="1">
    <source>
        <dbReference type="EMBL" id="KKN73385.1"/>
    </source>
</evidence>
<organism evidence="1">
    <name type="scientific">marine sediment metagenome</name>
    <dbReference type="NCBI Taxonomy" id="412755"/>
    <lineage>
        <taxon>unclassified sequences</taxon>
        <taxon>metagenomes</taxon>
        <taxon>ecological metagenomes</taxon>
    </lineage>
</organism>